<name>E9D5N4_COCPS</name>
<dbReference type="VEuPathDB" id="FungiDB:CPSG_04914"/>
<proteinExistence type="predicted"/>
<dbReference type="AlphaFoldDB" id="E9D5N4"/>
<keyword evidence="2" id="KW-1185">Reference proteome</keyword>
<evidence type="ECO:0000313" key="2">
    <source>
        <dbReference type="Proteomes" id="UP000002497"/>
    </source>
</evidence>
<reference evidence="2" key="1">
    <citation type="journal article" date="2010" name="Genome Res.">
        <title>Population genomic sequencing of Coccidioides fungi reveals recent hybridization and transposon control.</title>
        <authorList>
            <person name="Neafsey D.E."/>
            <person name="Barker B.M."/>
            <person name="Sharpton T.J."/>
            <person name="Stajich J.E."/>
            <person name="Park D.J."/>
            <person name="Whiston E."/>
            <person name="Hung C.-Y."/>
            <person name="McMahan C."/>
            <person name="White J."/>
            <person name="Sykes S."/>
            <person name="Heiman D."/>
            <person name="Young S."/>
            <person name="Zeng Q."/>
            <person name="Abouelleil A."/>
            <person name="Aftuck L."/>
            <person name="Bessette D."/>
            <person name="Brown A."/>
            <person name="FitzGerald M."/>
            <person name="Lui A."/>
            <person name="Macdonald J.P."/>
            <person name="Priest M."/>
            <person name="Orbach M.J."/>
            <person name="Galgiani J.N."/>
            <person name="Kirkland T.N."/>
            <person name="Cole G.T."/>
            <person name="Birren B.W."/>
            <person name="Henn M.R."/>
            <person name="Taylor J.W."/>
            <person name="Rounsley S.D."/>
        </authorList>
    </citation>
    <scope>NUCLEOTIDE SEQUENCE [LARGE SCALE GENOMIC DNA]</scope>
    <source>
        <strain evidence="2">RMSCC 757 / Silveira</strain>
    </source>
</reference>
<evidence type="ECO:0000313" key="1">
    <source>
        <dbReference type="EMBL" id="EFW18228.1"/>
    </source>
</evidence>
<dbReference type="EMBL" id="GL636492">
    <property type="protein sequence ID" value="EFW18228.1"/>
    <property type="molecule type" value="Genomic_DNA"/>
</dbReference>
<gene>
    <name evidence="1" type="ORF">CPSG_04914</name>
</gene>
<dbReference type="Proteomes" id="UP000002497">
    <property type="component" value="Unassembled WGS sequence"/>
</dbReference>
<sequence length="92" mass="11160">MVFLERRSHGWTPQILLELPNPEAMVVILYTMHYHQRELVEREPVWRMIYAIDELCGEFELFPAMAPWLALDCRRAWQKHPRYLELALMEAY</sequence>
<dbReference type="HOGENOM" id="CLU_2413108_0_0_1"/>
<organism evidence="2">
    <name type="scientific">Coccidioides posadasii (strain RMSCC 757 / Silveira)</name>
    <name type="common">Valley fever fungus</name>
    <dbReference type="NCBI Taxonomy" id="443226"/>
    <lineage>
        <taxon>Eukaryota</taxon>
        <taxon>Fungi</taxon>
        <taxon>Dikarya</taxon>
        <taxon>Ascomycota</taxon>
        <taxon>Pezizomycotina</taxon>
        <taxon>Eurotiomycetes</taxon>
        <taxon>Eurotiomycetidae</taxon>
        <taxon>Onygenales</taxon>
        <taxon>Onygenaceae</taxon>
        <taxon>Coccidioides</taxon>
    </lineage>
</organism>
<reference evidence="2" key="2">
    <citation type="submission" date="2010-03" db="EMBL/GenBank/DDBJ databases">
        <title>The genome sequence of Coccidioides posadasii strain Silveira.</title>
        <authorList>
            <consortium name="The Broad Institute Genome Sequencing Center for Infectious Disease"/>
            <person name="Neafsey D."/>
            <person name="Orbach M."/>
            <person name="Henn M.R."/>
            <person name="Cole G.T."/>
            <person name="Galgiani J."/>
            <person name="Gardner M.J."/>
            <person name="Kirkland T.N."/>
            <person name="Taylor J.W."/>
            <person name="Young S.K."/>
            <person name="Zeng Q."/>
            <person name="Koehrsen M."/>
            <person name="Alvarado L."/>
            <person name="Berlin A."/>
            <person name="Borenstein D."/>
            <person name="Chapman S.B."/>
            <person name="Chen Z."/>
            <person name="Engels R."/>
            <person name="Freedman E."/>
            <person name="Gellesch M."/>
            <person name="Goldberg J."/>
            <person name="Griggs A."/>
            <person name="Gujja S."/>
            <person name="Heilman E."/>
            <person name="Heiman D."/>
            <person name="Howarth C."/>
            <person name="Jen D."/>
            <person name="Larson L."/>
            <person name="Mehta T."/>
            <person name="Neiman D."/>
            <person name="Park D."/>
            <person name="Pearson M."/>
            <person name="Richards J."/>
            <person name="Roberts A."/>
            <person name="Saif S."/>
            <person name="Shea T."/>
            <person name="Shenoy N."/>
            <person name="Sisk P."/>
            <person name="Stolte C."/>
            <person name="Sykes S."/>
            <person name="Walk T."/>
            <person name="White J."/>
            <person name="Yandava C."/>
            <person name="Haas B."/>
            <person name="Nusbaum C."/>
            <person name="Birren B."/>
        </authorList>
    </citation>
    <scope>NUCLEOTIDE SEQUENCE [LARGE SCALE GENOMIC DNA]</scope>
    <source>
        <strain evidence="2">RMSCC 757 / Silveira</strain>
    </source>
</reference>
<protein>
    <submittedName>
        <fullName evidence="1">Uncharacterized protein</fullName>
    </submittedName>
</protein>
<accession>E9D5N4</accession>